<dbReference type="EMBL" id="GBXM01028078">
    <property type="protein sequence ID" value="JAH80499.1"/>
    <property type="molecule type" value="Transcribed_RNA"/>
</dbReference>
<reference evidence="1" key="1">
    <citation type="submission" date="2014-11" db="EMBL/GenBank/DDBJ databases">
        <authorList>
            <person name="Amaro Gonzalez C."/>
        </authorList>
    </citation>
    <scope>NUCLEOTIDE SEQUENCE</scope>
</reference>
<protein>
    <submittedName>
        <fullName evidence="1">Uncharacterized protein</fullName>
    </submittedName>
</protein>
<evidence type="ECO:0000313" key="1">
    <source>
        <dbReference type="EMBL" id="JAH80499.1"/>
    </source>
</evidence>
<name>A0A0E9VQV4_ANGAN</name>
<organism evidence="1">
    <name type="scientific">Anguilla anguilla</name>
    <name type="common">European freshwater eel</name>
    <name type="synonym">Muraena anguilla</name>
    <dbReference type="NCBI Taxonomy" id="7936"/>
    <lineage>
        <taxon>Eukaryota</taxon>
        <taxon>Metazoa</taxon>
        <taxon>Chordata</taxon>
        <taxon>Craniata</taxon>
        <taxon>Vertebrata</taxon>
        <taxon>Euteleostomi</taxon>
        <taxon>Actinopterygii</taxon>
        <taxon>Neopterygii</taxon>
        <taxon>Teleostei</taxon>
        <taxon>Anguilliformes</taxon>
        <taxon>Anguillidae</taxon>
        <taxon>Anguilla</taxon>
    </lineage>
</organism>
<dbReference type="AlphaFoldDB" id="A0A0E9VQV4"/>
<accession>A0A0E9VQV4</accession>
<sequence>MYCFAPLNAYRNYYIVSVSNNFGDLTVYVKYLKHKILQNSNIKK</sequence>
<reference evidence="1" key="2">
    <citation type="journal article" date="2015" name="Fish Shellfish Immunol.">
        <title>Early steps in the European eel (Anguilla anguilla)-Vibrio vulnificus interaction in the gills: Role of the RtxA13 toxin.</title>
        <authorList>
            <person name="Callol A."/>
            <person name="Pajuelo D."/>
            <person name="Ebbesson L."/>
            <person name="Teles M."/>
            <person name="MacKenzie S."/>
            <person name="Amaro C."/>
        </authorList>
    </citation>
    <scope>NUCLEOTIDE SEQUENCE</scope>
</reference>
<proteinExistence type="predicted"/>